<name>A0A8H6VET2_9PEZI</name>
<feature type="compositionally biased region" description="Basic and acidic residues" evidence="2">
    <location>
        <begin position="277"/>
        <end position="289"/>
    </location>
</feature>
<feature type="coiled-coil region" evidence="1">
    <location>
        <begin position="201"/>
        <end position="228"/>
    </location>
</feature>
<dbReference type="Proteomes" id="UP000660729">
    <property type="component" value="Unassembled WGS sequence"/>
</dbReference>
<evidence type="ECO:0000256" key="1">
    <source>
        <dbReference type="SAM" id="Coils"/>
    </source>
</evidence>
<gene>
    <name evidence="3" type="ORF">HII31_13158</name>
</gene>
<keyword evidence="4" id="KW-1185">Reference proteome</keyword>
<comment type="caution">
    <text evidence="3">The sequence shown here is derived from an EMBL/GenBank/DDBJ whole genome shotgun (WGS) entry which is preliminary data.</text>
</comment>
<evidence type="ECO:0000313" key="4">
    <source>
        <dbReference type="Proteomes" id="UP000660729"/>
    </source>
</evidence>
<organism evidence="3 4">
    <name type="scientific">Pseudocercospora fuligena</name>
    <dbReference type="NCBI Taxonomy" id="685502"/>
    <lineage>
        <taxon>Eukaryota</taxon>
        <taxon>Fungi</taxon>
        <taxon>Dikarya</taxon>
        <taxon>Ascomycota</taxon>
        <taxon>Pezizomycotina</taxon>
        <taxon>Dothideomycetes</taxon>
        <taxon>Dothideomycetidae</taxon>
        <taxon>Mycosphaerellales</taxon>
        <taxon>Mycosphaerellaceae</taxon>
        <taxon>Pseudocercospora</taxon>
    </lineage>
</organism>
<feature type="region of interest" description="Disordered" evidence="2">
    <location>
        <begin position="266"/>
        <end position="305"/>
    </location>
</feature>
<dbReference type="AlphaFoldDB" id="A0A8H6VET2"/>
<reference evidence="3" key="1">
    <citation type="submission" date="2020-04" db="EMBL/GenBank/DDBJ databases">
        <title>Draft genome resource of the tomato pathogen Pseudocercospora fuligena.</title>
        <authorList>
            <person name="Zaccaron A."/>
        </authorList>
    </citation>
    <scope>NUCLEOTIDE SEQUENCE</scope>
    <source>
        <strain evidence="3">PF001</strain>
    </source>
</reference>
<evidence type="ECO:0000313" key="3">
    <source>
        <dbReference type="EMBL" id="KAF7185534.1"/>
    </source>
</evidence>
<keyword evidence="1" id="KW-0175">Coiled coil</keyword>
<sequence>MDSRLGTSHLRFKHGLAKTRDQALDLRVKVQASHGKIKHCIRHFDESRDAFMLAAQKALDGTAKFEALKTADQQLREDCDTLKGAMEELRLLHFNLSNLDFELFSEEQKQAGAHNYLDNFLNPETTAPSTIETITAGLDMPGDNNEIPPLLEEYFDVLGDSRLLKERLDYGLLPEQAERAQRREIKRDQDDVLSMSDGEFERSLYTEREDLEVELEELRCRAAELLKQCLKAGLDPDPTKYARHSENGSSISHNESKVERWLGYLGDDGPMSGAGPAHDKIRSETDDGSRPTTPLQETVIHDSLV</sequence>
<accession>A0A8H6VET2</accession>
<protein>
    <submittedName>
        <fullName evidence="3">Uncharacterized protein</fullName>
    </submittedName>
</protein>
<dbReference type="OrthoDB" id="3650539at2759"/>
<proteinExistence type="predicted"/>
<dbReference type="EMBL" id="JABCIY010000318">
    <property type="protein sequence ID" value="KAF7185534.1"/>
    <property type="molecule type" value="Genomic_DNA"/>
</dbReference>
<evidence type="ECO:0000256" key="2">
    <source>
        <dbReference type="SAM" id="MobiDB-lite"/>
    </source>
</evidence>